<dbReference type="PANTHER" id="PTHR43434:SF1">
    <property type="entry name" value="PHOSPHOGLYCOLATE PHOSPHATASE"/>
    <property type="match status" value="1"/>
</dbReference>
<dbReference type="InterPro" id="IPR036412">
    <property type="entry name" value="HAD-like_sf"/>
</dbReference>
<evidence type="ECO:0000313" key="3">
    <source>
        <dbReference type="Proteomes" id="UP000037460"/>
    </source>
</evidence>
<reference evidence="3" key="1">
    <citation type="journal article" date="2015" name="PLoS Genet.">
        <title>Genome Sequence and Transcriptome Analyses of Chrysochromulina tobin: Metabolic Tools for Enhanced Algal Fitness in the Prominent Order Prymnesiales (Haptophyceae).</title>
        <authorList>
            <person name="Hovde B.T."/>
            <person name="Deodato C.R."/>
            <person name="Hunsperger H.M."/>
            <person name="Ryken S.A."/>
            <person name="Yost W."/>
            <person name="Jha R.K."/>
            <person name="Patterson J."/>
            <person name="Monnat R.J. Jr."/>
            <person name="Barlow S.B."/>
            <person name="Starkenburg S.R."/>
            <person name="Cattolico R.A."/>
        </authorList>
    </citation>
    <scope>NUCLEOTIDE SEQUENCE</scope>
    <source>
        <strain evidence="3">CCMP291</strain>
    </source>
</reference>
<dbReference type="InterPro" id="IPR050155">
    <property type="entry name" value="HAD-like_hydrolase_sf"/>
</dbReference>
<accession>A0A0M0JE72</accession>
<keyword evidence="3" id="KW-1185">Reference proteome</keyword>
<comment type="caution">
    <text evidence="2">The sequence shown here is derived from an EMBL/GenBank/DDBJ whole genome shotgun (WGS) entry which is preliminary data.</text>
</comment>
<dbReference type="GO" id="GO:0005829">
    <property type="term" value="C:cytosol"/>
    <property type="evidence" value="ECO:0007669"/>
    <property type="project" value="TreeGrafter"/>
</dbReference>
<protein>
    <submittedName>
        <fullName evidence="2">Phosphoglycolate phosphatase</fullName>
    </submittedName>
</protein>
<proteinExistence type="predicted"/>
<dbReference type="InterPro" id="IPR023214">
    <property type="entry name" value="HAD_sf"/>
</dbReference>
<dbReference type="OrthoDB" id="269227at2759"/>
<sequence length="1273" mass="136868">MDAAQTAQAEAHRAEVRRLYAEAALAVEGEWWLDAERLHLPSDLARMRAAAARLLSERRALGVSARFQRRLELTISERPPHDLAREMELIAYGFPSGYATKLERRRRENGAATVLQCCRRRRAVEGRVAKRLQLRREVSAQTIQKWWRSRQLRRPLAAMANVVSDTTRDTTLALRGKAVRASPKPEAIQMADSLGKGHARRRVLKRRWAALRSCVSEVKLRMLAATRLQCLTRTRAAVRLLRSRLAEQRGQALHKQVPKALADAAANHLQRMVHDHLAMNQLLHSQFTERLAWYSDSRLAALLRPLAAAVAARRLSVRMRSRALRHALGESLAANGMSTEALEERRLTARGRLTMAEATLGTLDSLHRAVSTSSQALNQIFSRNKDHKRKHALVSTKLERSHPKEVALHRRIGAGAGASADSADSAWRIIEREVLCMLEARKLAATLEIDKVRAEVAASAAACEVRWEIEWGWSEARGGVRALQALRSALLRFKHTRLERRKQEALGNCIITAQAAVSARAGKRTLAEIAGARELLGEVQRAHAGRPRPLLVLAIQLPASALPARLRARTHAGKDVEATELHASFEATATRLVDDVLLWMGWPDEALTYQSHTIDAAGGAKSPRTLTAIAEATAQIAAAKEKDETIRLQVNRHPSLQLVRKESSQRVAAPSTFQVKGDGTGEEKDEAADIHSLVYHLVAASLANAVASIAEPGAEAAEMAAVDASISAAISAGSAKAAFVAADLASQLTRVKVDLRLVQTTEERQEMHDKMEQLEAALATATAAAEKEAEEAEKAEAEAEAEARVPEDAQRQVGGGVLAGGAVSGGAVSNTVAIVETNRHACNALAALSAVAAGPGLGSLSQAAAAQLSGRSDSAVGGGRTGRMRLKMNRERRVRRARMRFPAWLHGPAERIFQFSDKEGLPYAFDFGLGRVVASGTGASGGVGALILMAMAGELSMTTDAIARAAVPQAFPAKGSERHGERHQSHEEAAAAAVLAIKISERADLAEQNRIEAATATLLMAAMSAEVPAIEPYSAARCGVLWDVDGTLVESTKLAFDATNEVLTSSGAKAVTVDDYKIGCRYTTPERFNFHLGLPEGSEEGARLGAIFDETYVKRVSKETAGLFPGLERLLRSIALNGHPQGALSNACGAYVRAVMTANELDEVPGQRMALFRCALGADEVPAAKPAADGLLVGCKQLGIVPATSVYVGDSPGDGKAARAAGMKSIGVLWGANSEAKLTGEFDVLVDDVPALIRALREMMAPPNAEDAAGYRP</sequence>
<feature type="region of interest" description="Disordered" evidence="1">
    <location>
        <begin position="782"/>
        <end position="807"/>
    </location>
</feature>
<dbReference type="PANTHER" id="PTHR43434">
    <property type="entry name" value="PHOSPHOGLYCOLATE PHOSPHATASE"/>
    <property type="match status" value="1"/>
</dbReference>
<dbReference type="Proteomes" id="UP000037460">
    <property type="component" value="Unassembled WGS sequence"/>
</dbReference>
<dbReference type="EMBL" id="JWZX01003085">
    <property type="protein sequence ID" value="KOO24513.1"/>
    <property type="molecule type" value="Genomic_DNA"/>
</dbReference>
<dbReference type="InterPro" id="IPR023198">
    <property type="entry name" value="PGP-like_dom2"/>
</dbReference>
<dbReference type="Gene3D" id="1.10.150.240">
    <property type="entry name" value="Putative phosphatase, domain 2"/>
    <property type="match status" value="1"/>
</dbReference>
<dbReference type="SFLD" id="SFLDS00003">
    <property type="entry name" value="Haloacid_Dehalogenase"/>
    <property type="match status" value="1"/>
</dbReference>
<name>A0A0M0JE72_9EUKA</name>
<evidence type="ECO:0000313" key="2">
    <source>
        <dbReference type="EMBL" id="KOO24513.1"/>
    </source>
</evidence>
<dbReference type="Pfam" id="PF13419">
    <property type="entry name" value="HAD_2"/>
    <property type="match status" value="1"/>
</dbReference>
<dbReference type="AlphaFoldDB" id="A0A0M0JE72"/>
<evidence type="ECO:0000256" key="1">
    <source>
        <dbReference type="SAM" id="MobiDB-lite"/>
    </source>
</evidence>
<gene>
    <name evidence="2" type="ORF">Ctob_009581</name>
</gene>
<dbReference type="GO" id="GO:0008967">
    <property type="term" value="F:phosphoglycolate phosphatase activity"/>
    <property type="evidence" value="ECO:0007669"/>
    <property type="project" value="TreeGrafter"/>
</dbReference>
<dbReference type="SUPFAM" id="SSF56784">
    <property type="entry name" value="HAD-like"/>
    <property type="match status" value="1"/>
</dbReference>
<dbReference type="SFLD" id="SFLDG01129">
    <property type="entry name" value="C1.5:_HAD__Beta-PGM__Phosphata"/>
    <property type="match status" value="1"/>
</dbReference>
<dbReference type="Gene3D" id="3.40.50.1000">
    <property type="entry name" value="HAD superfamily/HAD-like"/>
    <property type="match status" value="1"/>
</dbReference>
<dbReference type="InterPro" id="IPR041492">
    <property type="entry name" value="HAD_2"/>
</dbReference>
<organism evidence="2 3">
    <name type="scientific">Chrysochromulina tobinii</name>
    <dbReference type="NCBI Taxonomy" id="1460289"/>
    <lineage>
        <taxon>Eukaryota</taxon>
        <taxon>Haptista</taxon>
        <taxon>Haptophyta</taxon>
        <taxon>Prymnesiophyceae</taxon>
        <taxon>Prymnesiales</taxon>
        <taxon>Chrysochromulinaceae</taxon>
        <taxon>Chrysochromulina</taxon>
    </lineage>
</organism>
<feature type="compositionally biased region" description="Basic and acidic residues" evidence="1">
    <location>
        <begin position="792"/>
        <end position="807"/>
    </location>
</feature>
<dbReference type="GO" id="GO:0006281">
    <property type="term" value="P:DNA repair"/>
    <property type="evidence" value="ECO:0007669"/>
    <property type="project" value="TreeGrafter"/>
</dbReference>